<name>A0ABN3TJW1_9ACTN</name>
<gene>
    <name evidence="2" type="ORF">GCM10010310_76560</name>
</gene>
<keyword evidence="3" id="KW-1185">Reference proteome</keyword>
<evidence type="ECO:0000313" key="3">
    <source>
        <dbReference type="Proteomes" id="UP001499989"/>
    </source>
</evidence>
<proteinExistence type="predicted"/>
<reference evidence="2 3" key="1">
    <citation type="journal article" date="2019" name="Int. J. Syst. Evol. Microbiol.">
        <title>The Global Catalogue of Microorganisms (GCM) 10K type strain sequencing project: providing services to taxonomists for standard genome sequencing and annotation.</title>
        <authorList>
            <consortium name="The Broad Institute Genomics Platform"/>
            <consortium name="The Broad Institute Genome Sequencing Center for Infectious Disease"/>
            <person name="Wu L."/>
            <person name="Ma J."/>
        </authorList>
    </citation>
    <scope>NUCLEOTIDE SEQUENCE [LARGE SCALE GENOMIC DNA]</scope>
    <source>
        <strain evidence="2 3">JCM 4531</strain>
    </source>
</reference>
<organism evidence="2 3">
    <name type="scientific">Streptomyces violaceolatus</name>
    <dbReference type="NCBI Taxonomy" id="67378"/>
    <lineage>
        <taxon>Bacteria</taxon>
        <taxon>Bacillati</taxon>
        <taxon>Actinomycetota</taxon>
        <taxon>Actinomycetes</taxon>
        <taxon>Kitasatosporales</taxon>
        <taxon>Streptomycetaceae</taxon>
        <taxon>Streptomyces</taxon>
        <taxon>Streptomyces violaceoruber group</taxon>
    </lineage>
</organism>
<dbReference type="Proteomes" id="UP001499989">
    <property type="component" value="Unassembled WGS sequence"/>
</dbReference>
<protein>
    <submittedName>
        <fullName evidence="2">Uncharacterized protein</fullName>
    </submittedName>
</protein>
<dbReference type="InterPro" id="IPR046300">
    <property type="entry name" value="DUF6415"/>
</dbReference>
<feature type="region of interest" description="Disordered" evidence="1">
    <location>
        <begin position="1"/>
        <end position="23"/>
    </location>
</feature>
<evidence type="ECO:0000313" key="2">
    <source>
        <dbReference type="EMBL" id="GAA2703748.1"/>
    </source>
</evidence>
<evidence type="ECO:0000256" key="1">
    <source>
        <dbReference type="SAM" id="MobiDB-lite"/>
    </source>
</evidence>
<dbReference type="Pfam" id="PF19979">
    <property type="entry name" value="DUF6415"/>
    <property type="match status" value="1"/>
</dbReference>
<sequence length="155" mass="16653">MAPAAKAPPTPPPMRLVTPDPPVMPWTRRREDLERIVVMLRAGLPVDRAFDDVAAVFGDGADPAEDDIPVLLERFRGTGEVPGHLAALVDAVTERQSGEPEVRTRLIARANDALGPPACSDGMTRLGHLRRLALAAQDLLELLLPDDEEAASCPV</sequence>
<accession>A0ABN3TJW1</accession>
<dbReference type="EMBL" id="BAAASK010000044">
    <property type="protein sequence ID" value="GAA2703748.1"/>
    <property type="molecule type" value="Genomic_DNA"/>
</dbReference>
<comment type="caution">
    <text evidence="2">The sequence shown here is derived from an EMBL/GenBank/DDBJ whole genome shotgun (WGS) entry which is preliminary data.</text>
</comment>